<dbReference type="Pfam" id="PF26366">
    <property type="entry name" value="DUF8094"/>
    <property type="match status" value="1"/>
</dbReference>
<dbReference type="EMBL" id="JABWGO010000009">
    <property type="protein sequence ID" value="NUW44433.1"/>
    <property type="molecule type" value="Genomic_DNA"/>
</dbReference>
<feature type="region of interest" description="Disordered" evidence="1">
    <location>
        <begin position="29"/>
        <end position="48"/>
    </location>
</feature>
<dbReference type="RefSeq" id="WP_175603944.1">
    <property type="nucleotide sequence ID" value="NZ_JABWGO010000009.1"/>
</dbReference>
<keyword evidence="2" id="KW-0732">Signal</keyword>
<evidence type="ECO:0000313" key="4">
    <source>
        <dbReference type="EMBL" id="NUW44433.1"/>
    </source>
</evidence>
<evidence type="ECO:0000256" key="2">
    <source>
        <dbReference type="SAM" id="SignalP"/>
    </source>
</evidence>
<protein>
    <recommendedName>
        <fullName evidence="3">DUF8094 domain-containing protein</fullName>
    </recommendedName>
</protein>
<dbReference type="Proteomes" id="UP000546126">
    <property type="component" value="Unassembled WGS sequence"/>
</dbReference>
<dbReference type="AlphaFoldDB" id="A0A7Y6MDG0"/>
<evidence type="ECO:0000259" key="3">
    <source>
        <dbReference type="Pfam" id="PF26366"/>
    </source>
</evidence>
<keyword evidence="5" id="KW-1185">Reference proteome</keyword>
<organism evidence="4 5">
    <name type="scientific">Nonomuraea rhodomycinica</name>
    <dbReference type="NCBI Taxonomy" id="1712872"/>
    <lineage>
        <taxon>Bacteria</taxon>
        <taxon>Bacillati</taxon>
        <taxon>Actinomycetota</taxon>
        <taxon>Actinomycetes</taxon>
        <taxon>Streptosporangiales</taxon>
        <taxon>Streptosporangiaceae</taxon>
        <taxon>Nonomuraea</taxon>
    </lineage>
</organism>
<reference evidence="4 5" key="1">
    <citation type="submission" date="2020-06" db="EMBL/GenBank/DDBJ databases">
        <authorList>
            <person name="Chanama M."/>
        </authorList>
    </citation>
    <scope>NUCLEOTIDE SEQUENCE [LARGE SCALE GENOMIC DNA]</scope>
    <source>
        <strain evidence="4 5">TBRC6557</strain>
    </source>
</reference>
<comment type="caution">
    <text evidence="4">The sequence shown here is derived from an EMBL/GenBank/DDBJ whole genome shotgun (WGS) entry which is preliminary data.</text>
</comment>
<evidence type="ECO:0000256" key="1">
    <source>
        <dbReference type="SAM" id="MobiDB-lite"/>
    </source>
</evidence>
<proteinExistence type="predicted"/>
<sequence length="347" mass="36873">MRRYGWTIGGVMAGCLLAGCSALPGLAGKASPPASPRASTTATPAASDAPVAARAVTDQEAAAILADYVKRNNAANKARSAELLAGYEGGSSFTIDKAAYTSSRRLGKTVTYQPFGYTRPAFHVPAAGRQPWFLATAHWRRGTTTAKEPTYLLFARQGDGWRQMYSPDAFDGTTADDLPEIAVGASGLATEVAPTDSTGLLMSPADFAEKYAAHLAGKGGAADKSLFAADRITTQAASTRIRMNQYAHSTATARPAGRYPSYTLRTADGGALTFTTIERTLRYDVRPGPERNYVFQKDSGILRGKYYTYMTVTDLFQVVARIPPKKAGPDQVKVIASYSGLVAGDGR</sequence>
<feature type="compositionally biased region" description="Low complexity" evidence="1">
    <location>
        <begin position="30"/>
        <end position="48"/>
    </location>
</feature>
<name>A0A7Y6MDG0_9ACTN</name>
<dbReference type="PROSITE" id="PS51257">
    <property type="entry name" value="PROKAR_LIPOPROTEIN"/>
    <property type="match status" value="1"/>
</dbReference>
<feature type="domain" description="DUF8094" evidence="3">
    <location>
        <begin position="53"/>
        <end position="343"/>
    </location>
</feature>
<accession>A0A7Y6MDG0</accession>
<gene>
    <name evidence="4" type="ORF">HT134_30545</name>
</gene>
<feature type="signal peptide" evidence="2">
    <location>
        <begin position="1"/>
        <end position="27"/>
    </location>
</feature>
<evidence type="ECO:0000313" key="5">
    <source>
        <dbReference type="Proteomes" id="UP000546126"/>
    </source>
</evidence>
<feature type="chain" id="PRO_5038577237" description="DUF8094 domain-containing protein" evidence="2">
    <location>
        <begin position="28"/>
        <end position="347"/>
    </location>
</feature>
<dbReference type="InterPro" id="IPR058407">
    <property type="entry name" value="DUF8094"/>
</dbReference>